<reference evidence="1 2" key="1">
    <citation type="submission" date="2018-08" db="EMBL/GenBank/DDBJ databases">
        <title>Genome of Clostridium chromiireducens C1, DSM12136.</title>
        <authorList>
            <person name="Xing M."/>
            <person name="Wei Y."/>
            <person name="Ang E.L."/>
            <person name="Zhao H."/>
            <person name="Zhang Y."/>
        </authorList>
    </citation>
    <scope>NUCLEOTIDE SEQUENCE [LARGE SCALE GENOMIC DNA]</scope>
    <source>
        <strain evidence="1 2">C1</strain>
    </source>
</reference>
<evidence type="ECO:0000313" key="2">
    <source>
        <dbReference type="Proteomes" id="UP000265930"/>
    </source>
</evidence>
<dbReference type="Gene3D" id="3.20.20.80">
    <property type="entry name" value="Glycosidases"/>
    <property type="match status" value="1"/>
</dbReference>
<name>A0A399INE4_9CLOT</name>
<evidence type="ECO:0000313" key="1">
    <source>
        <dbReference type="EMBL" id="RII34563.1"/>
    </source>
</evidence>
<gene>
    <name evidence="1" type="ORF">D2A34_15605</name>
</gene>
<sequence>MILSGLIFGIYPLSVAGTPFGLAVGPKDNYEKIEIALRDLRGESKKLFTRSYLIYTKEWESKMLSNADYYRDNGLLGDLVIGCGDWTQQKEIEIEFENWLGFIRKVIDRYGSYLASIQITNEPNLSFMEGSKPYIIEALAKGVITAKKEAQKRNLPIRIGFGSVPEGPAAVDIFWENLAKAGGKKFSDSVDFVGHNFYVDVFEDKPLDLNEIPLAVEKILRNLREKNLITAGIPTSVPIRVTENGWPTGKNPVANIERTYERQTEALETIISTVYNLRNELNISHYELFGLRDADSSKEDLFHQYGIMRDDYSPKPAYDTFKRLIQELGI</sequence>
<comment type="caution">
    <text evidence="1">The sequence shown here is derived from an EMBL/GenBank/DDBJ whole genome shotgun (WGS) entry which is preliminary data.</text>
</comment>
<dbReference type="SUPFAM" id="SSF51445">
    <property type="entry name" value="(Trans)glycosidases"/>
    <property type="match status" value="1"/>
</dbReference>
<dbReference type="AlphaFoldDB" id="A0A399INE4"/>
<dbReference type="InterPro" id="IPR017853">
    <property type="entry name" value="GH"/>
</dbReference>
<evidence type="ECO:0008006" key="3">
    <source>
        <dbReference type="Google" id="ProtNLM"/>
    </source>
</evidence>
<dbReference type="RefSeq" id="WP_119367242.1">
    <property type="nucleotide sequence ID" value="NZ_QXDJ01000003.1"/>
</dbReference>
<accession>A0A399INE4</accession>
<dbReference type="EMBL" id="QXDJ01000003">
    <property type="protein sequence ID" value="RII34563.1"/>
    <property type="molecule type" value="Genomic_DNA"/>
</dbReference>
<proteinExistence type="predicted"/>
<protein>
    <recommendedName>
        <fullName evidence="3">Glycoside hydrolase family 5 domain-containing protein</fullName>
    </recommendedName>
</protein>
<dbReference type="Proteomes" id="UP000265930">
    <property type="component" value="Unassembled WGS sequence"/>
</dbReference>
<organism evidence="1 2">
    <name type="scientific">Clostridium chromiireducens</name>
    <dbReference type="NCBI Taxonomy" id="225345"/>
    <lineage>
        <taxon>Bacteria</taxon>
        <taxon>Bacillati</taxon>
        <taxon>Bacillota</taxon>
        <taxon>Clostridia</taxon>
        <taxon>Eubacteriales</taxon>
        <taxon>Clostridiaceae</taxon>
        <taxon>Clostridium</taxon>
    </lineage>
</organism>